<comment type="caution">
    <text evidence="1">The sequence shown here is derived from an EMBL/GenBank/DDBJ whole genome shotgun (WGS) entry which is preliminary data.</text>
</comment>
<dbReference type="InterPro" id="IPR043502">
    <property type="entry name" value="DNA/RNA_pol_sf"/>
</dbReference>
<dbReference type="VEuPathDB" id="MicrosporidiaDB:M153_10590001572"/>
<evidence type="ECO:0000313" key="2">
    <source>
        <dbReference type="Proteomes" id="UP000051530"/>
    </source>
</evidence>
<dbReference type="Proteomes" id="UP000051530">
    <property type="component" value="Unassembled WGS sequence"/>
</dbReference>
<dbReference type="AlphaFoldDB" id="A0A0R0M2R9"/>
<proteinExistence type="predicted"/>
<dbReference type="Gene3D" id="3.10.10.10">
    <property type="entry name" value="HIV Type 1 Reverse Transcriptase, subunit A, domain 1"/>
    <property type="match status" value="1"/>
</dbReference>
<gene>
    <name evidence="1" type="ORF">M153_10590001572</name>
</gene>
<protein>
    <submittedName>
        <fullName evidence="1">Uncharacterized protein</fullName>
    </submittedName>
</protein>
<dbReference type="SUPFAM" id="SSF56672">
    <property type="entry name" value="DNA/RNA polymerases"/>
    <property type="match status" value="1"/>
</dbReference>
<sequence>MRIDLTTDKPPETKYYRPTAIERIEADKVLDHLLSKRIIKKTNSLYSSPSFMREKASGKLNMIFDHM</sequence>
<organism evidence="1 2">
    <name type="scientific">Pseudoloma neurophilia</name>
    <dbReference type="NCBI Taxonomy" id="146866"/>
    <lineage>
        <taxon>Eukaryota</taxon>
        <taxon>Fungi</taxon>
        <taxon>Fungi incertae sedis</taxon>
        <taxon>Microsporidia</taxon>
        <taxon>Pseudoloma</taxon>
    </lineage>
</organism>
<evidence type="ECO:0000313" key="1">
    <source>
        <dbReference type="EMBL" id="KRH93329.1"/>
    </source>
</evidence>
<reference evidence="1 2" key="1">
    <citation type="submission" date="2015-07" db="EMBL/GenBank/DDBJ databases">
        <title>The genome of Pseudoloma neurophilia, a relevant intracellular parasite of the zebrafish.</title>
        <authorList>
            <person name="Ndikumana S."/>
            <person name="Pelin A."/>
            <person name="Sanders J."/>
            <person name="Corradi N."/>
        </authorList>
    </citation>
    <scope>NUCLEOTIDE SEQUENCE [LARGE SCALE GENOMIC DNA]</scope>
    <source>
        <strain evidence="1 2">MK1</strain>
    </source>
</reference>
<accession>A0A0R0M2R9</accession>
<dbReference type="EMBL" id="LGUB01000383">
    <property type="protein sequence ID" value="KRH93329.1"/>
    <property type="molecule type" value="Genomic_DNA"/>
</dbReference>
<name>A0A0R0M2R9_9MICR</name>
<keyword evidence="2" id="KW-1185">Reference proteome</keyword>